<dbReference type="AlphaFoldDB" id="A0A9W4UNK5"/>
<evidence type="ECO:0000313" key="1">
    <source>
        <dbReference type="EMBL" id="CAI6338141.1"/>
    </source>
</evidence>
<accession>A0A9W4UNK5</accession>
<comment type="caution">
    <text evidence="1">The sequence shown here is derived from an EMBL/GenBank/DDBJ whole genome shotgun (WGS) entry which is preliminary data.</text>
</comment>
<gene>
    <name evidence="1" type="ORF">PDIGIT_LOCUS11266</name>
</gene>
<dbReference type="Proteomes" id="UP001152607">
    <property type="component" value="Unassembled WGS sequence"/>
</dbReference>
<sequence length="101" mass="11260">MALHVLQRASQISINTCATAHAVVVTLESFSSRPIRQAKTKSKCFRRRDHGIVGKDETVSTVAIRRIKSEAYNKPCSGPVERLTRVETLYTLRDSILSDTS</sequence>
<keyword evidence="2" id="KW-1185">Reference proteome</keyword>
<reference evidence="1" key="1">
    <citation type="submission" date="2023-01" db="EMBL/GenBank/DDBJ databases">
        <authorList>
            <person name="Van Ghelder C."/>
            <person name="Rancurel C."/>
        </authorList>
    </citation>
    <scope>NUCLEOTIDE SEQUENCE</scope>
    <source>
        <strain evidence="1">CNCM I-4278</strain>
    </source>
</reference>
<evidence type="ECO:0000313" key="2">
    <source>
        <dbReference type="Proteomes" id="UP001152607"/>
    </source>
</evidence>
<name>A0A9W4UNK5_9PLEO</name>
<proteinExistence type="predicted"/>
<organism evidence="1 2">
    <name type="scientific">Periconia digitata</name>
    <dbReference type="NCBI Taxonomy" id="1303443"/>
    <lineage>
        <taxon>Eukaryota</taxon>
        <taxon>Fungi</taxon>
        <taxon>Dikarya</taxon>
        <taxon>Ascomycota</taxon>
        <taxon>Pezizomycotina</taxon>
        <taxon>Dothideomycetes</taxon>
        <taxon>Pleosporomycetidae</taxon>
        <taxon>Pleosporales</taxon>
        <taxon>Massarineae</taxon>
        <taxon>Periconiaceae</taxon>
        <taxon>Periconia</taxon>
    </lineage>
</organism>
<protein>
    <submittedName>
        <fullName evidence="1">Uncharacterized protein</fullName>
    </submittedName>
</protein>
<dbReference type="EMBL" id="CAOQHR010000008">
    <property type="protein sequence ID" value="CAI6338141.1"/>
    <property type="molecule type" value="Genomic_DNA"/>
</dbReference>